<keyword evidence="6" id="KW-1185">Reference proteome</keyword>
<dbReference type="PANTHER" id="PTHR23150">
    <property type="entry name" value="SULFATASE MODIFYING FACTOR 1, 2"/>
    <property type="match status" value="1"/>
</dbReference>
<proteinExistence type="predicted"/>
<evidence type="ECO:0000313" key="5">
    <source>
        <dbReference type="EMBL" id="BAY83277.1"/>
    </source>
</evidence>
<dbReference type="InterPro" id="IPR011009">
    <property type="entry name" value="Kinase-like_dom_sf"/>
</dbReference>
<evidence type="ECO:0000259" key="4">
    <source>
        <dbReference type="PROSITE" id="PS50011"/>
    </source>
</evidence>
<name>A0A1Z4LPY4_9CYAN</name>
<dbReference type="SMART" id="SM00220">
    <property type="entry name" value="S_TKc"/>
    <property type="match status" value="1"/>
</dbReference>
<dbReference type="Gene3D" id="3.90.1580.10">
    <property type="entry name" value="paralog of FGE (formylglycine-generating enzyme)"/>
    <property type="match status" value="1"/>
</dbReference>
<dbReference type="Pfam" id="PF00069">
    <property type="entry name" value="Pkinase"/>
    <property type="match status" value="1"/>
</dbReference>
<dbReference type="InterPro" id="IPR005532">
    <property type="entry name" value="SUMF_dom"/>
</dbReference>
<evidence type="ECO:0000313" key="6">
    <source>
        <dbReference type="Proteomes" id="UP000218418"/>
    </source>
</evidence>
<keyword evidence="5" id="KW-0418">Kinase</keyword>
<feature type="domain" description="Protein kinase" evidence="4">
    <location>
        <begin position="15"/>
        <end position="270"/>
    </location>
</feature>
<dbReference type="GO" id="GO:0004674">
    <property type="term" value="F:protein serine/threonine kinase activity"/>
    <property type="evidence" value="ECO:0007669"/>
    <property type="project" value="UniProtKB-KW"/>
</dbReference>
<keyword evidence="1 3" id="KW-0547">Nucleotide-binding</keyword>
<dbReference type="SUPFAM" id="SSF56112">
    <property type="entry name" value="Protein kinase-like (PK-like)"/>
    <property type="match status" value="1"/>
</dbReference>
<sequence length="568" mass="64438">MQFWQPGQELQNGKFTIQKYLGGGGYGETYSAIDTNTNKTVVIKILNDIHRSKPNFEQEQIKFVQEAFRLVQCSHPHIVKVHEVINENGLWGMVMEYIRGEDLYERIDKRGKLSEAEALKYINQIGTALEYVHQQGMLHRDVKPNNIMLRDGKQEAVLIDFGLAREFDLNKTGSMTNARTEGYAPIEQDERHGKFGPYTDVYALAATLYALVTGETPLPASFRQTGISLPAPKQRNPNISDVVNDGIMKGMGLEPHERTQTVREWLELFVPSQVKFSIPLQKFKFEYAKIDKNLKITKYPGQAGGFTENLGNGVTLEMVSIPGGSFIMGAPENEEKSRDNERPQHKVNIQPFFMGRFQVTQEQYQVIMGENQNLSRFQGQKRPVEKVTWYNAAEFCTKLSKLTGKQYRLPSEAEWEYACRAGTTTPFHFGETITTDLANYEGTDNEEYGWSGSYGRGPKGICRNETTPVGSFPANSFGLYDMHGNVWEWCLNDWHRNYQGAPTDGSAWFKDENNNLSQKSGNAILRGGSWLDRPAFCRSASRLNVNYCSRAYDYINIGFRVVCAVGRT</sequence>
<dbReference type="Proteomes" id="UP000218418">
    <property type="component" value="Chromosome"/>
</dbReference>
<keyword evidence="5" id="KW-0723">Serine/threonine-protein kinase</keyword>
<dbReference type="PROSITE" id="PS50011">
    <property type="entry name" value="PROTEIN_KINASE_DOM"/>
    <property type="match status" value="1"/>
</dbReference>
<dbReference type="InterPro" id="IPR017441">
    <property type="entry name" value="Protein_kinase_ATP_BS"/>
</dbReference>
<dbReference type="InterPro" id="IPR016187">
    <property type="entry name" value="CTDL_fold"/>
</dbReference>
<accession>A0A1Z4LPY4</accession>
<dbReference type="InterPro" id="IPR000719">
    <property type="entry name" value="Prot_kinase_dom"/>
</dbReference>
<keyword evidence="5" id="KW-0808">Transferase</keyword>
<dbReference type="PROSITE" id="PS00107">
    <property type="entry name" value="PROTEIN_KINASE_ATP"/>
    <property type="match status" value="1"/>
</dbReference>
<dbReference type="Pfam" id="PF03781">
    <property type="entry name" value="FGE-sulfatase"/>
    <property type="match status" value="1"/>
</dbReference>
<dbReference type="PANTHER" id="PTHR23150:SF19">
    <property type="entry name" value="FORMYLGLYCINE-GENERATING ENZYME"/>
    <property type="match status" value="1"/>
</dbReference>
<evidence type="ECO:0000256" key="1">
    <source>
        <dbReference type="ARBA" id="ARBA00022741"/>
    </source>
</evidence>
<dbReference type="GO" id="GO:0005524">
    <property type="term" value="F:ATP binding"/>
    <property type="evidence" value="ECO:0007669"/>
    <property type="project" value="UniProtKB-UniRule"/>
</dbReference>
<dbReference type="EMBL" id="AP018227">
    <property type="protein sequence ID" value="BAY83277.1"/>
    <property type="molecule type" value="Genomic_DNA"/>
</dbReference>
<dbReference type="PROSITE" id="PS00108">
    <property type="entry name" value="PROTEIN_KINASE_ST"/>
    <property type="match status" value="1"/>
</dbReference>
<feature type="binding site" evidence="3">
    <location>
        <position position="44"/>
    </location>
    <ligand>
        <name>ATP</name>
        <dbReference type="ChEBI" id="CHEBI:30616"/>
    </ligand>
</feature>
<evidence type="ECO:0000256" key="3">
    <source>
        <dbReference type="PROSITE-ProRule" id="PRU10141"/>
    </source>
</evidence>
<organism evidence="5 6">
    <name type="scientific">Calothrix parasitica NIES-267</name>
    <dbReference type="NCBI Taxonomy" id="1973488"/>
    <lineage>
        <taxon>Bacteria</taxon>
        <taxon>Bacillati</taxon>
        <taxon>Cyanobacteriota</taxon>
        <taxon>Cyanophyceae</taxon>
        <taxon>Nostocales</taxon>
        <taxon>Calotrichaceae</taxon>
        <taxon>Calothrix</taxon>
    </lineage>
</organism>
<keyword evidence="2 3" id="KW-0067">ATP-binding</keyword>
<evidence type="ECO:0000256" key="2">
    <source>
        <dbReference type="ARBA" id="ARBA00022840"/>
    </source>
</evidence>
<gene>
    <name evidence="5" type="ORF">NIES267_27640</name>
</gene>
<dbReference type="CDD" id="cd14014">
    <property type="entry name" value="STKc_PknB_like"/>
    <property type="match status" value="1"/>
</dbReference>
<dbReference type="GO" id="GO:0120147">
    <property type="term" value="F:formylglycine-generating oxidase activity"/>
    <property type="evidence" value="ECO:0007669"/>
    <property type="project" value="TreeGrafter"/>
</dbReference>
<dbReference type="InterPro" id="IPR051043">
    <property type="entry name" value="Sulfatase_Mod_Factor_Kinase"/>
</dbReference>
<dbReference type="InterPro" id="IPR008271">
    <property type="entry name" value="Ser/Thr_kinase_AS"/>
</dbReference>
<dbReference type="SUPFAM" id="SSF56436">
    <property type="entry name" value="C-type lectin-like"/>
    <property type="match status" value="1"/>
</dbReference>
<protein>
    <submittedName>
        <fullName evidence="5">Serine/threonine protein kinase</fullName>
    </submittedName>
</protein>
<dbReference type="InterPro" id="IPR042095">
    <property type="entry name" value="SUMF_sf"/>
</dbReference>
<dbReference type="AlphaFoldDB" id="A0A1Z4LPY4"/>
<dbReference type="Gene3D" id="1.10.510.10">
    <property type="entry name" value="Transferase(Phosphotransferase) domain 1"/>
    <property type="match status" value="1"/>
</dbReference>
<dbReference type="OrthoDB" id="3981129at2"/>
<reference evidence="5 6" key="1">
    <citation type="submission" date="2017-06" db="EMBL/GenBank/DDBJ databases">
        <title>Genome sequencing of cyanobaciteial culture collection at National Institute for Environmental Studies (NIES).</title>
        <authorList>
            <person name="Hirose Y."/>
            <person name="Shimura Y."/>
            <person name="Fujisawa T."/>
            <person name="Nakamura Y."/>
            <person name="Kawachi M."/>
        </authorList>
    </citation>
    <scope>NUCLEOTIDE SEQUENCE [LARGE SCALE GENOMIC DNA]</scope>
    <source>
        <strain evidence="5 6">NIES-267</strain>
    </source>
</reference>